<dbReference type="Pfam" id="PF00196">
    <property type="entry name" value="GerE"/>
    <property type="match status" value="1"/>
</dbReference>
<dbReference type="PROSITE" id="PS50110">
    <property type="entry name" value="RESPONSE_REGULATORY"/>
    <property type="match status" value="1"/>
</dbReference>
<dbReference type="EMBL" id="BAABKN010000027">
    <property type="protein sequence ID" value="GAA4751688.1"/>
    <property type="molecule type" value="Genomic_DNA"/>
</dbReference>
<dbReference type="InterPro" id="IPR001789">
    <property type="entry name" value="Sig_transdc_resp-reg_receiver"/>
</dbReference>
<evidence type="ECO:0000256" key="3">
    <source>
        <dbReference type="ARBA" id="ARBA00023163"/>
    </source>
</evidence>
<keyword evidence="1" id="KW-0805">Transcription regulation</keyword>
<keyword evidence="2" id="KW-0238">DNA-binding</keyword>
<dbReference type="InterPro" id="IPR039420">
    <property type="entry name" value="WalR-like"/>
</dbReference>
<feature type="modified residue" description="4-aspartylphosphate" evidence="4">
    <location>
        <position position="55"/>
    </location>
</feature>
<keyword evidence="3" id="KW-0804">Transcription</keyword>
<dbReference type="PANTHER" id="PTHR43214:SF41">
    <property type="entry name" value="NITRATE_NITRITE RESPONSE REGULATOR PROTEIN NARP"/>
    <property type="match status" value="1"/>
</dbReference>
<evidence type="ECO:0000313" key="8">
    <source>
        <dbReference type="Proteomes" id="UP001499882"/>
    </source>
</evidence>
<protein>
    <submittedName>
        <fullName evidence="7">Response regulator transcription factor</fullName>
    </submittedName>
</protein>
<gene>
    <name evidence="7" type="ORF">GCM10023350_41210</name>
</gene>
<feature type="domain" description="HTH luxR-type" evidence="5">
    <location>
        <begin position="143"/>
        <end position="208"/>
    </location>
</feature>
<proteinExistence type="predicted"/>
<comment type="caution">
    <text evidence="7">The sequence shown here is derived from an EMBL/GenBank/DDBJ whole genome shotgun (WGS) entry which is preliminary data.</text>
</comment>
<dbReference type="PANTHER" id="PTHR43214">
    <property type="entry name" value="TWO-COMPONENT RESPONSE REGULATOR"/>
    <property type="match status" value="1"/>
</dbReference>
<evidence type="ECO:0000256" key="1">
    <source>
        <dbReference type="ARBA" id="ARBA00023015"/>
    </source>
</evidence>
<dbReference type="CDD" id="cd06170">
    <property type="entry name" value="LuxR_C_like"/>
    <property type="match status" value="1"/>
</dbReference>
<dbReference type="InterPro" id="IPR011006">
    <property type="entry name" value="CheY-like_superfamily"/>
</dbReference>
<dbReference type="SMART" id="SM00421">
    <property type="entry name" value="HTH_LUXR"/>
    <property type="match status" value="1"/>
</dbReference>
<reference evidence="8" key="1">
    <citation type="journal article" date="2019" name="Int. J. Syst. Evol. Microbiol.">
        <title>The Global Catalogue of Microorganisms (GCM) 10K type strain sequencing project: providing services to taxonomists for standard genome sequencing and annotation.</title>
        <authorList>
            <consortium name="The Broad Institute Genomics Platform"/>
            <consortium name="The Broad Institute Genome Sequencing Center for Infectious Disease"/>
            <person name="Wu L."/>
            <person name="Ma J."/>
        </authorList>
    </citation>
    <scope>NUCLEOTIDE SEQUENCE [LARGE SCALE GENOMIC DNA]</scope>
    <source>
        <strain evidence="8">JCM 18532</strain>
    </source>
</reference>
<dbReference type="PROSITE" id="PS50043">
    <property type="entry name" value="HTH_LUXR_2"/>
    <property type="match status" value="1"/>
</dbReference>
<dbReference type="Gene3D" id="3.40.50.2300">
    <property type="match status" value="1"/>
</dbReference>
<dbReference type="RefSeq" id="WP_345528872.1">
    <property type="nucleotide sequence ID" value="NZ_BAABKN010000027.1"/>
</dbReference>
<dbReference type="InterPro" id="IPR016032">
    <property type="entry name" value="Sig_transdc_resp-reg_C-effctor"/>
</dbReference>
<dbReference type="Proteomes" id="UP001499882">
    <property type="component" value="Unassembled WGS sequence"/>
</dbReference>
<dbReference type="InterPro" id="IPR000792">
    <property type="entry name" value="Tscrpt_reg_LuxR_C"/>
</dbReference>
<feature type="domain" description="Response regulatory" evidence="6">
    <location>
        <begin position="10"/>
        <end position="119"/>
    </location>
</feature>
<dbReference type="PRINTS" id="PR00038">
    <property type="entry name" value="HTHLUXR"/>
</dbReference>
<keyword evidence="8" id="KW-1185">Reference proteome</keyword>
<dbReference type="SUPFAM" id="SSF46894">
    <property type="entry name" value="C-terminal effector domain of the bipartite response regulators"/>
    <property type="match status" value="1"/>
</dbReference>
<dbReference type="SUPFAM" id="SSF52172">
    <property type="entry name" value="CheY-like"/>
    <property type="match status" value="1"/>
</dbReference>
<evidence type="ECO:0000259" key="6">
    <source>
        <dbReference type="PROSITE" id="PS50110"/>
    </source>
</evidence>
<evidence type="ECO:0000256" key="4">
    <source>
        <dbReference type="PROSITE-ProRule" id="PRU00169"/>
    </source>
</evidence>
<sequence length="215" mass="22967">MTSPPGHRTKVAVVSPEAMVVAGITAVLGRHPARIELVQWRAPGGMAEPDVVLYDVLGLADGDEAELDRLVNEASAVVLAVGRDLRPDLLNQALAQGVDGCVSVSTGETALLAILETVRTRERSATTREPIVCACPSERRSQRLGVSVGLNAREAAVLTSIAQGLSNADIAQREFLSINTVKTYIRSAYGKIGVQTRSQAVLWALQHGYDTWDEV</sequence>
<organism evidence="7 8">
    <name type="scientific">Nocardioides endophyticus</name>
    <dbReference type="NCBI Taxonomy" id="1353775"/>
    <lineage>
        <taxon>Bacteria</taxon>
        <taxon>Bacillati</taxon>
        <taxon>Actinomycetota</taxon>
        <taxon>Actinomycetes</taxon>
        <taxon>Propionibacteriales</taxon>
        <taxon>Nocardioidaceae</taxon>
        <taxon>Nocardioides</taxon>
    </lineage>
</organism>
<accession>A0ABP8ZB85</accession>
<keyword evidence="4" id="KW-0597">Phosphoprotein</keyword>
<evidence type="ECO:0000313" key="7">
    <source>
        <dbReference type="EMBL" id="GAA4751688.1"/>
    </source>
</evidence>
<name>A0ABP8ZB85_9ACTN</name>
<evidence type="ECO:0000256" key="2">
    <source>
        <dbReference type="ARBA" id="ARBA00023125"/>
    </source>
</evidence>
<evidence type="ECO:0000259" key="5">
    <source>
        <dbReference type="PROSITE" id="PS50043"/>
    </source>
</evidence>